<evidence type="ECO:0000256" key="3">
    <source>
        <dbReference type="ARBA" id="ARBA00022670"/>
    </source>
</evidence>
<dbReference type="AlphaFoldDB" id="A0A640VPW9"/>
<evidence type="ECO:0000256" key="2">
    <source>
        <dbReference type="ARBA" id="ARBA00022475"/>
    </source>
</evidence>
<evidence type="ECO:0000256" key="4">
    <source>
        <dbReference type="ARBA" id="ARBA00022692"/>
    </source>
</evidence>
<dbReference type="PROSITE" id="PS00855">
    <property type="entry name" value="SPASE_II"/>
    <property type="match status" value="1"/>
</dbReference>
<dbReference type="InterPro" id="IPR001872">
    <property type="entry name" value="Peptidase_A8"/>
</dbReference>
<comment type="function">
    <text evidence="9 10">This protein specifically catalyzes the removal of signal peptides from prolipoproteins.</text>
</comment>
<keyword evidence="6 9" id="KW-0378">Hydrolase</keyword>
<comment type="subcellular location">
    <subcellularLocation>
        <location evidence="9">Cell membrane</location>
        <topology evidence="9">Multi-pass membrane protein</topology>
    </subcellularLocation>
</comment>
<evidence type="ECO:0000256" key="8">
    <source>
        <dbReference type="ARBA" id="ARBA00023136"/>
    </source>
</evidence>
<evidence type="ECO:0000256" key="10">
    <source>
        <dbReference type="RuleBase" id="RU000594"/>
    </source>
</evidence>
<feature type="active site" evidence="9">
    <location>
        <position position="117"/>
    </location>
</feature>
<name>A0A640VPW9_9RHOB</name>
<feature type="active site" evidence="9">
    <location>
        <position position="136"/>
    </location>
</feature>
<evidence type="ECO:0000256" key="5">
    <source>
        <dbReference type="ARBA" id="ARBA00022750"/>
    </source>
</evidence>
<sequence length="161" mass="17695">MRALASAAVVAFIVDQLSKYLVIHQMELWRVQAIDVLPPLLNFRYGENRGINFGLFSDGSDASRWVLIGLAVVICAAVLIWVRRQQLGLWPQVGAGLLIGGALANVLDRLLYGYVLDFLNMSCCGIDNPFVFNIADVFIFGGAILLVFLAPDPKDRSKKGQ</sequence>
<gene>
    <name evidence="9 12" type="primary">lspA</name>
    <name evidence="12" type="ORF">So717_08840</name>
</gene>
<dbReference type="GO" id="GO:0005886">
    <property type="term" value="C:plasma membrane"/>
    <property type="evidence" value="ECO:0007669"/>
    <property type="project" value="UniProtKB-SubCell"/>
</dbReference>
<dbReference type="RefSeq" id="WP_159975021.1">
    <property type="nucleotide sequence ID" value="NZ_BLIV01000002.1"/>
</dbReference>
<comment type="caution">
    <text evidence="12">The sequence shown here is derived from an EMBL/GenBank/DDBJ whole genome shotgun (WGS) entry which is preliminary data.</text>
</comment>
<dbReference type="GO" id="GO:0004190">
    <property type="term" value="F:aspartic-type endopeptidase activity"/>
    <property type="evidence" value="ECO:0007669"/>
    <property type="project" value="UniProtKB-UniRule"/>
</dbReference>
<evidence type="ECO:0000256" key="11">
    <source>
        <dbReference type="RuleBase" id="RU004181"/>
    </source>
</evidence>
<comment type="catalytic activity">
    <reaction evidence="9 10">
        <text>Release of signal peptides from bacterial membrane prolipoproteins. Hydrolyzes -Xaa-Yaa-Zaa-|-(S,diacylglyceryl)Cys-, in which Xaa is hydrophobic (preferably Leu), and Yaa (Ala or Ser) and Zaa (Gly or Ala) have small, neutral side chains.</text>
        <dbReference type="EC" id="3.4.23.36"/>
    </reaction>
</comment>
<keyword evidence="13" id="KW-1185">Reference proteome</keyword>
<dbReference type="EC" id="3.4.23.36" evidence="9"/>
<keyword evidence="12" id="KW-0449">Lipoprotein</keyword>
<reference evidence="12 13" key="1">
    <citation type="submission" date="2019-12" db="EMBL/GenBank/DDBJ databases">
        <title>Roseobacter cerasinus sp. nov., isolated from seawater around aquaculture.</title>
        <authorList>
            <person name="Muramatsu S."/>
            <person name="Takabe Y."/>
            <person name="Mori K."/>
            <person name="Takaichi S."/>
            <person name="Hanada S."/>
        </authorList>
    </citation>
    <scope>NUCLEOTIDE SEQUENCE [LARGE SCALE GENOMIC DNA]</scope>
    <source>
        <strain evidence="12 13">AI77</strain>
    </source>
</reference>
<dbReference type="PANTHER" id="PTHR33695">
    <property type="entry name" value="LIPOPROTEIN SIGNAL PEPTIDASE"/>
    <property type="match status" value="1"/>
</dbReference>
<dbReference type="HAMAP" id="MF_00161">
    <property type="entry name" value="LspA"/>
    <property type="match status" value="1"/>
</dbReference>
<keyword evidence="2 9" id="KW-1003">Cell membrane</keyword>
<feature type="transmembrane region" description="Helical" evidence="9">
    <location>
        <begin position="130"/>
        <end position="150"/>
    </location>
</feature>
<keyword evidence="4 9" id="KW-0812">Transmembrane</keyword>
<protein>
    <recommendedName>
        <fullName evidence="9">Lipoprotein signal peptidase</fullName>
        <ecNumber evidence="9">3.4.23.36</ecNumber>
    </recommendedName>
    <alternativeName>
        <fullName evidence="9">Prolipoprotein signal peptidase</fullName>
    </alternativeName>
    <alternativeName>
        <fullName evidence="9">Signal peptidase II</fullName>
        <shortName evidence="9">SPase II</shortName>
    </alternativeName>
</protein>
<feature type="transmembrane region" description="Helical" evidence="9">
    <location>
        <begin position="62"/>
        <end position="82"/>
    </location>
</feature>
<feature type="transmembrane region" description="Helical" evidence="9">
    <location>
        <begin position="89"/>
        <end position="110"/>
    </location>
</feature>
<dbReference type="Pfam" id="PF01252">
    <property type="entry name" value="Peptidase_A8"/>
    <property type="match status" value="1"/>
</dbReference>
<evidence type="ECO:0000256" key="7">
    <source>
        <dbReference type="ARBA" id="ARBA00022989"/>
    </source>
</evidence>
<dbReference type="PRINTS" id="PR00781">
    <property type="entry name" value="LIPOSIGPTASE"/>
</dbReference>
<comment type="caution">
    <text evidence="9">Lacks conserved residue(s) required for the propagation of feature annotation.</text>
</comment>
<keyword evidence="5 9" id="KW-0064">Aspartyl protease</keyword>
<dbReference type="UniPathway" id="UPA00665"/>
<comment type="similarity">
    <text evidence="1 9 11">Belongs to the peptidase A8 family.</text>
</comment>
<dbReference type="EMBL" id="BLIV01000002">
    <property type="protein sequence ID" value="GFE49131.1"/>
    <property type="molecule type" value="Genomic_DNA"/>
</dbReference>
<proteinExistence type="inferred from homology"/>
<dbReference type="NCBIfam" id="TIGR00077">
    <property type="entry name" value="lspA"/>
    <property type="match status" value="1"/>
</dbReference>
<keyword evidence="3 9" id="KW-0645">Protease</keyword>
<dbReference type="OrthoDB" id="9810259at2"/>
<accession>A0A640VPW9</accession>
<dbReference type="Proteomes" id="UP000436522">
    <property type="component" value="Unassembled WGS sequence"/>
</dbReference>
<evidence type="ECO:0000256" key="1">
    <source>
        <dbReference type="ARBA" id="ARBA00006139"/>
    </source>
</evidence>
<organism evidence="12 13">
    <name type="scientific">Roseobacter cerasinus</name>
    <dbReference type="NCBI Taxonomy" id="2602289"/>
    <lineage>
        <taxon>Bacteria</taxon>
        <taxon>Pseudomonadati</taxon>
        <taxon>Pseudomonadota</taxon>
        <taxon>Alphaproteobacteria</taxon>
        <taxon>Rhodobacterales</taxon>
        <taxon>Roseobacteraceae</taxon>
        <taxon>Roseobacter</taxon>
    </lineage>
</organism>
<dbReference type="GO" id="GO:0006508">
    <property type="term" value="P:proteolysis"/>
    <property type="evidence" value="ECO:0007669"/>
    <property type="project" value="UniProtKB-KW"/>
</dbReference>
<evidence type="ECO:0000256" key="9">
    <source>
        <dbReference type="HAMAP-Rule" id="MF_00161"/>
    </source>
</evidence>
<dbReference type="PANTHER" id="PTHR33695:SF1">
    <property type="entry name" value="LIPOPROTEIN SIGNAL PEPTIDASE"/>
    <property type="match status" value="1"/>
</dbReference>
<keyword evidence="8 9" id="KW-0472">Membrane</keyword>
<evidence type="ECO:0000256" key="6">
    <source>
        <dbReference type="ARBA" id="ARBA00022801"/>
    </source>
</evidence>
<evidence type="ECO:0000313" key="12">
    <source>
        <dbReference type="EMBL" id="GFE49131.1"/>
    </source>
</evidence>
<comment type="pathway">
    <text evidence="9">Protein modification; lipoprotein biosynthesis (signal peptide cleavage).</text>
</comment>
<evidence type="ECO:0000313" key="13">
    <source>
        <dbReference type="Proteomes" id="UP000436522"/>
    </source>
</evidence>
<keyword evidence="7 9" id="KW-1133">Transmembrane helix</keyword>